<evidence type="ECO:0000259" key="2">
    <source>
        <dbReference type="PROSITE" id="PS50404"/>
    </source>
</evidence>
<protein>
    <submittedName>
        <fullName evidence="4">Maleylacetoacetate isomerase</fullName>
    </submittedName>
</protein>
<reference evidence="4 5" key="2">
    <citation type="journal article" date="2016" name="Genome Announc.">
        <title>Complete Genome Sequence of the Highly Virulent Aeromonas schubertii Strain WL1483, Isolated from Diseased Snakehead Fish (Channa argus) in China.</title>
        <authorList>
            <person name="Liu L."/>
            <person name="Li N."/>
            <person name="Zhang D."/>
            <person name="Fu X."/>
            <person name="Shi C."/>
            <person name="Lin Q."/>
            <person name="Hao G."/>
        </authorList>
    </citation>
    <scope>NUCLEOTIDE SEQUENCE [LARGE SCALE GENOMIC DNA]</scope>
    <source>
        <strain evidence="4 5">WL1483</strain>
    </source>
</reference>
<evidence type="ECO:0000256" key="1">
    <source>
        <dbReference type="ARBA" id="ARBA00010007"/>
    </source>
</evidence>
<accession>A0A0S2SIV8</accession>
<feature type="domain" description="GST C-terminal" evidence="3">
    <location>
        <begin position="86"/>
        <end position="211"/>
    </location>
</feature>
<keyword evidence="4" id="KW-0413">Isomerase</keyword>
<dbReference type="InterPro" id="IPR040079">
    <property type="entry name" value="Glutathione_S-Trfase"/>
</dbReference>
<dbReference type="InterPro" id="IPR004046">
    <property type="entry name" value="GST_C"/>
</dbReference>
<dbReference type="InterPro" id="IPR034333">
    <property type="entry name" value="GST_Zeta_N"/>
</dbReference>
<organism evidence="4 5">
    <name type="scientific">Aeromonas schubertii</name>
    <dbReference type="NCBI Taxonomy" id="652"/>
    <lineage>
        <taxon>Bacteria</taxon>
        <taxon>Pseudomonadati</taxon>
        <taxon>Pseudomonadota</taxon>
        <taxon>Gammaproteobacteria</taxon>
        <taxon>Aeromonadales</taxon>
        <taxon>Aeromonadaceae</taxon>
        <taxon>Aeromonas</taxon>
    </lineage>
</organism>
<dbReference type="SUPFAM" id="SSF52833">
    <property type="entry name" value="Thioredoxin-like"/>
    <property type="match status" value="1"/>
</dbReference>
<dbReference type="PATRIC" id="fig|652.5.peg.1786"/>
<gene>
    <name evidence="4" type="primary">maiA</name>
    <name evidence="4" type="ORF">WL1483_2230</name>
</gene>
<comment type="similarity">
    <text evidence="1">Belongs to the GST superfamily. Zeta family.</text>
</comment>
<name>A0A0S2SIV8_9GAMM</name>
<dbReference type="RefSeq" id="WP_060585536.1">
    <property type="nucleotide sequence ID" value="NZ_CP013067.1"/>
</dbReference>
<dbReference type="Pfam" id="PF00043">
    <property type="entry name" value="GST_C"/>
    <property type="match status" value="1"/>
</dbReference>
<dbReference type="NCBIfam" id="TIGR01262">
    <property type="entry name" value="maiA"/>
    <property type="match status" value="1"/>
</dbReference>
<dbReference type="InterPro" id="IPR036282">
    <property type="entry name" value="Glutathione-S-Trfase_C_sf"/>
</dbReference>
<dbReference type="GO" id="GO:0005737">
    <property type="term" value="C:cytoplasm"/>
    <property type="evidence" value="ECO:0007669"/>
    <property type="project" value="InterPro"/>
</dbReference>
<dbReference type="PROSITE" id="PS50405">
    <property type="entry name" value="GST_CTER"/>
    <property type="match status" value="1"/>
</dbReference>
<reference evidence="5" key="1">
    <citation type="submission" date="2015-10" db="EMBL/GenBank/DDBJ databases">
        <title>Complete Genome Sequence of Aeromonas schubertii strain WL1483.</title>
        <authorList>
            <person name="Liu L."/>
        </authorList>
    </citation>
    <scope>NUCLEOTIDE SEQUENCE [LARGE SCALE GENOMIC DNA]</scope>
    <source>
        <strain evidence="5">WL1483</strain>
    </source>
</reference>
<dbReference type="SFLD" id="SFLDG00358">
    <property type="entry name" value="Main_(cytGST)"/>
    <property type="match status" value="1"/>
</dbReference>
<dbReference type="PANTHER" id="PTHR42673:SF21">
    <property type="entry name" value="GLUTATHIONE S-TRANSFERASE YFCF"/>
    <property type="match status" value="1"/>
</dbReference>
<dbReference type="CDD" id="cd03042">
    <property type="entry name" value="GST_N_Zeta"/>
    <property type="match status" value="1"/>
</dbReference>
<dbReference type="CDD" id="cd03191">
    <property type="entry name" value="GST_C_Zeta"/>
    <property type="match status" value="1"/>
</dbReference>
<dbReference type="InterPro" id="IPR005955">
    <property type="entry name" value="GST_Zeta"/>
</dbReference>
<dbReference type="Proteomes" id="UP000058114">
    <property type="component" value="Chromosome"/>
</dbReference>
<dbReference type="Gene3D" id="1.20.1050.10">
    <property type="match status" value="1"/>
</dbReference>
<dbReference type="SUPFAM" id="SSF47616">
    <property type="entry name" value="GST C-terminal domain-like"/>
    <property type="match status" value="1"/>
</dbReference>
<dbReference type="AlphaFoldDB" id="A0A0S2SIV8"/>
<evidence type="ECO:0000313" key="4">
    <source>
        <dbReference type="EMBL" id="ALP41649.1"/>
    </source>
</evidence>
<dbReference type="SFLD" id="SFLDS00019">
    <property type="entry name" value="Glutathione_Transferase_(cytos"/>
    <property type="match status" value="1"/>
</dbReference>
<sequence length="211" mass="24256">MLKLYGYWRSSASFRVRIVLGLKGIVYEQIPVNLRSGEQGEKSYRRLNPQGLVPFLVDGEWGLGQSVAIMEYLDETYPAYPLLPSSPQERARVRQIVGMIACDVHSLNNLRVLNYLESEFGVRQQQQETWYLHWIRETFRALEQMLSACSGIYCVGDEVTLADCMLVPQIYNARRYNMDISVFPNIQRIHDNCMALQAFADAAPERQPDAQ</sequence>
<dbReference type="InterPro" id="IPR004045">
    <property type="entry name" value="Glutathione_S-Trfase_N"/>
</dbReference>
<dbReference type="FunFam" id="1.20.1050.10:FF:000017">
    <property type="entry name" value="Maleylacetoacetate isomerase"/>
    <property type="match status" value="1"/>
</dbReference>
<dbReference type="Gene3D" id="3.40.30.10">
    <property type="entry name" value="Glutaredoxin"/>
    <property type="match status" value="1"/>
</dbReference>
<feature type="domain" description="GST N-terminal" evidence="2">
    <location>
        <begin position="1"/>
        <end position="81"/>
    </location>
</feature>
<dbReference type="GO" id="GO:0016034">
    <property type="term" value="F:maleylacetoacetate isomerase activity"/>
    <property type="evidence" value="ECO:0007669"/>
    <property type="project" value="TreeGrafter"/>
</dbReference>
<evidence type="ECO:0000259" key="3">
    <source>
        <dbReference type="PROSITE" id="PS50405"/>
    </source>
</evidence>
<dbReference type="InterPro" id="IPR036249">
    <property type="entry name" value="Thioredoxin-like_sf"/>
</dbReference>
<dbReference type="KEGG" id="asr:WL1483_2230"/>
<dbReference type="EMBL" id="CP013067">
    <property type="protein sequence ID" value="ALP41649.1"/>
    <property type="molecule type" value="Genomic_DNA"/>
</dbReference>
<dbReference type="GO" id="GO:0004364">
    <property type="term" value="F:glutathione transferase activity"/>
    <property type="evidence" value="ECO:0007669"/>
    <property type="project" value="TreeGrafter"/>
</dbReference>
<dbReference type="InterPro" id="IPR034330">
    <property type="entry name" value="GST_Zeta_C"/>
</dbReference>
<dbReference type="InterPro" id="IPR010987">
    <property type="entry name" value="Glutathione-S-Trfase_C-like"/>
</dbReference>
<evidence type="ECO:0000313" key="5">
    <source>
        <dbReference type="Proteomes" id="UP000058114"/>
    </source>
</evidence>
<dbReference type="GO" id="GO:0006749">
    <property type="term" value="P:glutathione metabolic process"/>
    <property type="evidence" value="ECO:0007669"/>
    <property type="project" value="TreeGrafter"/>
</dbReference>
<dbReference type="Pfam" id="PF13417">
    <property type="entry name" value="GST_N_3"/>
    <property type="match status" value="1"/>
</dbReference>
<dbReference type="PANTHER" id="PTHR42673">
    <property type="entry name" value="MALEYLACETOACETATE ISOMERASE"/>
    <property type="match status" value="1"/>
</dbReference>
<dbReference type="PROSITE" id="PS50404">
    <property type="entry name" value="GST_NTER"/>
    <property type="match status" value="1"/>
</dbReference>
<dbReference type="GO" id="GO:0006559">
    <property type="term" value="P:L-phenylalanine catabolic process"/>
    <property type="evidence" value="ECO:0007669"/>
    <property type="project" value="TreeGrafter"/>
</dbReference>
<proteinExistence type="inferred from homology"/>